<name>A0A7D9II66_PARCT</name>
<proteinExistence type="predicted"/>
<feature type="signal peptide" evidence="2">
    <location>
        <begin position="1"/>
        <end position="18"/>
    </location>
</feature>
<feature type="chain" id="PRO_5043321839" evidence="2">
    <location>
        <begin position="19"/>
        <end position="684"/>
    </location>
</feature>
<dbReference type="PANTHER" id="PTHR35170">
    <property type="entry name" value="PROTEIN DD3-3"/>
    <property type="match status" value="1"/>
</dbReference>
<reference evidence="3" key="1">
    <citation type="submission" date="2020-04" db="EMBL/GenBank/DDBJ databases">
        <authorList>
            <person name="Alioto T."/>
            <person name="Alioto T."/>
            <person name="Gomez Garrido J."/>
        </authorList>
    </citation>
    <scope>NUCLEOTIDE SEQUENCE</scope>
    <source>
        <strain evidence="3">A484AB</strain>
    </source>
</reference>
<dbReference type="OrthoDB" id="6020041at2759"/>
<protein>
    <submittedName>
        <fullName evidence="3">Uncharacterized protein</fullName>
    </submittedName>
</protein>
<dbReference type="EMBL" id="CACRXK020005364">
    <property type="protein sequence ID" value="CAB4005946.1"/>
    <property type="molecule type" value="Genomic_DNA"/>
</dbReference>
<feature type="region of interest" description="Disordered" evidence="1">
    <location>
        <begin position="523"/>
        <end position="543"/>
    </location>
</feature>
<accession>A0A7D9II66</accession>
<dbReference type="InterPro" id="IPR053320">
    <property type="entry name" value="Protein_DD3-3_O-glyco"/>
</dbReference>
<keyword evidence="4" id="KW-1185">Reference proteome</keyword>
<evidence type="ECO:0000256" key="2">
    <source>
        <dbReference type="SAM" id="SignalP"/>
    </source>
</evidence>
<sequence length="684" mass="79107">MRIDVVVLSFLVVNLVRGDMYLHSPRGSNNRLNEETAARANAKRLFNSQNNNNGGYNVGDKLYYASSTTQNNQYNMAYFQSGKDYKTLDGLTGKSLLTIEWTNQHGCGDKDLNCNFVIQYRCQEDEKYQKFNQHSMRNGVYTTIPYYTSKTYTYRALKDKTLNTDTKSFNYGLHEPWEWYDKCKKRKRNYGLFLADQKQNLNGIYSTHTRQNPKGDRYGYECPEERDYYPYWHPTDWVDIAVLTDDPSFCSYYRNESFNVKSKGECLEYYSGSKEFKHQSEHNNKLDCEEKKGIWVEFNNYLELYPQAQTESECKEASTDARRFIWAIPYRSDDIDNLKMENNNVKSLQRCLVALDPPECLKTSHSRSNHLGNVDGVVPQRYTWVLPHFPSRKAQRCVLRARYNISTGDYPPFDTFSNQNEDVNNGVYSPVRNNPTIKVGHVQFPLRLAINTAQFGRVFQDRSHVFELRPRPKKVSKDDVIYNLNVRGKRGNIVQVYPAVEYDFVPKRLSIKAGSLVHIQWTGSNTNPKANNGEGQQKTDRNNMVEMKDPSVNYPLQSGETSYLFNNAEIIWSHDIKTKTKEDLILSMASSGYYNSVTLCQASPTTNNGKLGPLLNIAPASYPGILLRFAPGTYYYMCTRNNNFTNRNQKGRIHVYMTNANGNGTQTKRSAYQRLIQSVRMNEK</sequence>
<evidence type="ECO:0000313" key="3">
    <source>
        <dbReference type="EMBL" id="CAB4005946.1"/>
    </source>
</evidence>
<dbReference type="AlphaFoldDB" id="A0A7D9II66"/>
<gene>
    <name evidence="3" type="ORF">PACLA_8A057800</name>
</gene>
<comment type="caution">
    <text evidence="3">The sequence shown here is derived from an EMBL/GenBank/DDBJ whole genome shotgun (WGS) entry which is preliminary data.</text>
</comment>
<keyword evidence="2" id="KW-0732">Signal</keyword>
<feature type="compositionally biased region" description="Polar residues" evidence="1">
    <location>
        <begin position="523"/>
        <end position="536"/>
    </location>
</feature>
<evidence type="ECO:0000313" key="4">
    <source>
        <dbReference type="Proteomes" id="UP001152795"/>
    </source>
</evidence>
<dbReference type="Proteomes" id="UP001152795">
    <property type="component" value="Unassembled WGS sequence"/>
</dbReference>
<evidence type="ECO:0000256" key="1">
    <source>
        <dbReference type="SAM" id="MobiDB-lite"/>
    </source>
</evidence>
<dbReference type="PANTHER" id="PTHR35170:SF2">
    <property type="entry name" value="PROTEIN DD3-3"/>
    <property type="match status" value="1"/>
</dbReference>
<organism evidence="3 4">
    <name type="scientific">Paramuricea clavata</name>
    <name type="common">Red gorgonian</name>
    <name type="synonym">Violescent sea-whip</name>
    <dbReference type="NCBI Taxonomy" id="317549"/>
    <lineage>
        <taxon>Eukaryota</taxon>
        <taxon>Metazoa</taxon>
        <taxon>Cnidaria</taxon>
        <taxon>Anthozoa</taxon>
        <taxon>Octocorallia</taxon>
        <taxon>Malacalcyonacea</taxon>
        <taxon>Plexauridae</taxon>
        <taxon>Paramuricea</taxon>
    </lineage>
</organism>